<dbReference type="InterPro" id="IPR008266">
    <property type="entry name" value="Tyr_kinase_AS"/>
</dbReference>
<dbReference type="InterPro" id="IPR011009">
    <property type="entry name" value="Kinase-like_dom_sf"/>
</dbReference>
<feature type="binding site" evidence="14">
    <location>
        <position position="175"/>
    </location>
    <ligand>
        <name>ATP</name>
        <dbReference type="ChEBI" id="CHEBI:30616"/>
    </ligand>
</feature>
<evidence type="ECO:0000256" key="12">
    <source>
        <dbReference type="ARBA" id="ARBA00051243"/>
    </source>
</evidence>
<keyword evidence="5" id="KW-0677">Repeat</keyword>
<dbReference type="EMBL" id="CAXKWB010000179">
    <property type="protein sequence ID" value="CAL4059719.1"/>
    <property type="molecule type" value="Genomic_DNA"/>
</dbReference>
<feature type="binding site" evidence="15">
    <location>
        <position position="176"/>
    </location>
    <ligand>
        <name>Mg(2+)</name>
        <dbReference type="ChEBI" id="CHEBI:18420"/>
    </ligand>
</feature>
<proteinExistence type="predicted"/>
<keyword evidence="8 14" id="KW-0067">ATP-binding</keyword>
<dbReference type="SMART" id="SM00219">
    <property type="entry name" value="TyrKc"/>
    <property type="match status" value="1"/>
</dbReference>
<dbReference type="GO" id="GO:0005009">
    <property type="term" value="F:insulin receptor activity"/>
    <property type="evidence" value="ECO:0007669"/>
    <property type="project" value="TreeGrafter"/>
</dbReference>
<feature type="active site" description="Proton acceptor" evidence="13">
    <location>
        <position position="171"/>
    </location>
</feature>
<dbReference type="InterPro" id="IPR017441">
    <property type="entry name" value="Protein_kinase_ATP_BS"/>
</dbReference>
<protein>
    <recommendedName>
        <fullName evidence="17">Protein kinase domain-containing protein</fullName>
    </recommendedName>
</protein>
<dbReference type="Proteomes" id="UP001497623">
    <property type="component" value="Unassembled WGS sequence"/>
</dbReference>
<evidence type="ECO:0000256" key="11">
    <source>
        <dbReference type="ARBA" id="ARBA00023137"/>
    </source>
</evidence>
<evidence type="ECO:0000256" key="1">
    <source>
        <dbReference type="ARBA" id="ARBA00004479"/>
    </source>
</evidence>
<keyword evidence="6 14" id="KW-0547">Nucleotide-binding</keyword>
<evidence type="ECO:0000256" key="14">
    <source>
        <dbReference type="PIRSR" id="PIRSR000615-2"/>
    </source>
</evidence>
<comment type="subcellular location">
    <subcellularLocation>
        <location evidence="1">Membrane</location>
        <topology evidence="1">Single-pass type I membrane protein</topology>
    </subcellularLocation>
</comment>
<dbReference type="PANTHER" id="PTHR24416">
    <property type="entry name" value="TYROSINE-PROTEIN KINASE RECEPTOR"/>
    <property type="match status" value="1"/>
</dbReference>
<dbReference type="PROSITE" id="PS00107">
    <property type="entry name" value="PROTEIN_KINASE_ATP"/>
    <property type="match status" value="1"/>
</dbReference>
<keyword evidence="15" id="KW-0460">Magnesium</keyword>
<dbReference type="PROSITE" id="PS50011">
    <property type="entry name" value="PROTEIN_KINASE_DOM"/>
    <property type="match status" value="1"/>
</dbReference>
<dbReference type="Pfam" id="PF07714">
    <property type="entry name" value="PK_Tyr_Ser-Thr"/>
    <property type="match status" value="1"/>
</dbReference>
<feature type="binding site" evidence="15">
    <location>
        <position position="189"/>
    </location>
    <ligand>
        <name>Mg(2+)</name>
        <dbReference type="ChEBI" id="CHEBI:18420"/>
    </ligand>
</feature>
<dbReference type="SUPFAM" id="SSF56112">
    <property type="entry name" value="Protein kinase-like (PK-like)"/>
    <property type="match status" value="1"/>
</dbReference>
<evidence type="ECO:0000256" key="10">
    <source>
        <dbReference type="ARBA" id="ARBA00023136"/>
    </source>
</evidence>
<evidence type="ECO:0000313" key="19">
    <source>
        <dbReference type="Proteomes" id="UP001497623"/>
    </source>
</evidence>
<keyword evidence="4" id="KW-0732">Signal</keyword>
<keyword evidence="7" id="KW-0418">Kinase</keyword>
<keyword evidence="10" id="KW-0472">Membrane</keyword>
<dbReference type="PROSITE" id="PS00109">
    <property type="entry name" value="PROTEIN_KINASE_TYR"/>
    <property type="match status" value="1"/>
</dbReference>
<dbReference type="PIRSF" id="PIRSF000615">
    <property type="entry name" value="TyrPK_CSF1-R"/>
    <property type="match status" value="1"/>
</dbReference>
<evidence type="ECO:0000313" key="18">
    <source>
        <dbReference type="EMBL" id="CAL4059719.1"/>
    </source>
</evidence>
<dbReference type="AlphaFoldDB" id="A0AAV2PI56"/>
<reference evidence="18 19" key="1">
    <citation type="submission" date="2024-05" db="EMBL/GenBank/DDBJ databases">
        <authorList>
            <person name="Wallberg A."/>
        </authorList>
    </citation>
    <scope>NUCLEOTIDE SEQUENCE [LARGE SCALE GENOMIC DNA]</scope>
</reference>
<feature type="binding site" evidence="16">
    <location>
        <position position="77"/>
    </location>
    <ligand>
        <name>ATP</name>
        <dbReference type="ChEBI" id="CHEBI:30616"/>
    </ligand>
</feature>
<dbReference type="GO" id="GO:0030424">
    <property type="term" value="C:axon"/>
    <property type="evidence" value="ECO:0007669"/>
    <property type="project" value="TreeGrafter"/>
</dbReference>
<comment type="caution">
    <text evidence="18">The sequence shown here is derived from an EMBL/GenBank/DDBJ whole genome shotgun (WGS) entry which is preliminary data.</text>
</comment>
<organism evidence="18 19">
    <name type="scientific">Meganyctiphanes norvegica</name>
    <name type="common">Northern krill</name>
    <name type="synonym">Thysanopoda norvegica</name>
    <dbReference type="NCBI Taxonomy" id="48144"/>
    <lineage>
        <taxon>Eukaryota</taxon>
        <taxon>Metazoa</taxon>
        <taxon>Ecdysozoa</taxon>
        <taxon>Arthropoda</taxon>
        <taxon>Crustacea</taxon>
        <taxon>Multicrustacea</taxon>
        <taxon>Malacostraca</taxon>
        <taxon>Eumalacostraca</taxon>
        <taxon>Eucarida</taxon>
        <taxon>Euphausiacea</taxon>
        <taxon>Euphausiidae</taxon>
        <taxon>Meganyctiphanes</taxon>
    </lineage>
</organism>
<keyword evidence="9" id="KW-1133">Transmembrane helix</keyword>
<sequence>MIQRARSTGPCTKSKVIFHSPNNGEGFVPKDIFRDEFILCREDLQVQQKCPLGRGYFGMVFEGVLKSGRSERRVAVKTHSDMMPYDEITQFMQEAALMQNIFCHHVMKLIGVVADFAPVYVVMELMENGDLRTYLKSRPRHHVTDQQIVQMAIEAADGMAYLASKKLVHRDLAARNCMLDESLTLKIGDFGLTRNLSSDYYKKLGQGVLPVRWMSPESLQFNKYNTRSDVWSYGVLLWEIATRGMTPYKECGNDEVVLLVVERHATLSIPSVCPAPLQRIMRHCWRYESRDRPTFLSCIKFLIKHLSAQYLSHFEQVSFYHGRQSGPSHHKLAKGASSFMVESSRDSLSENSDDQDLLFSSDLSDNVY</sequence>
<keyword evidence="11" id="KW-0829">Tyrosine-protein kinase</keyword>
<dbReference type="PRINTS" id="PR00109">
    <property type="entry name" value="TYRKINASE"/>
</dbReference>
<evidence type="ECO:0000256" key="13">
    <source>
        <dbReference type="PIRSR" id="PIRSR000615-1"/>
    </source>
</evidence>
<dbReference type="GO" id="GO:0005524">
    <property type="term" value="F:ATP binding"/>
    <property type="evidence" value="ECO:0007669"/>
    <property type="project" value="UniProtKB-UniRule"/>
</dbReference>
<evidence type="ECO:0000256" key="15">
    <source>
        <dbReference type="PIRSR" id="PIRSR000615-3"/>
    </source>
</evidence>
<evidence type="ECO:0000256" key="9">
    <source>
        <dbReference type="ARBA" id="ARBA00022989"/>
    </source>
</evidence>
<accession>A0AAV2PI56</accession>
<dbReference type="GO" id="GO:0043410">
    <property type="term" value="P:positive regulation of MAPK cascade"/>
    <property type="evidence" value="ECO:0007669"/>
    <property type="project" value="TreeGrafter"/>
</dbReference>
<evidence type="ECO:0000256" key="5">
    <source>
        <dbReference type="ARBA" id="ARBA00022737"/>
    </source>
</evidence>
<dbReference type="InterPro" id="IPR001245">
    <property type="entry name" value="Ser-Thr/Tyr_kinase_cat_dom"/>
</dbReference>
<gene>
    <name evidence="18" type="ORF">MNOR_LOCUS762</name>
</gene>
<evidence type="ECO:0000256" key="8">
    <source>
        <dbReference type="ARBA" id="ARBA00022840"/>
    </source>
</evidence>
<evidence type="ECO:0000256" key="4">
    <source>
        <dbReference type="ARBA" id="ARBA00022729"/>
    </source>
</evidence>
<dbReference type="PANTHER" id="PTHR24416:SF525">
    <property type="entry name" value="INSULIN-LIKE RECEPTOR"/>
    <property type="match status" value="1"/>
</dbReference>
<evidence type="ECO:0000256" key="7">
    <source>
        <dbReference type="ARBA" id="ARBA00022777"/>
    </source>
</evidence>
<dbReference type="GO" id="GO:0046872">
    <property type="term" value="F:metal ion binding"/>
    <property type="evidence" value="ECO:0007669"/>
    <property type="project" value="UniProtKB-KW"/>
</dbReference>
<dbReference type="GO" id="GO:0043560">
    <property type="term" value="F:insulin receptor substrate binding"/>
    <property type="evidence" value="ECO:0007669"/>
    <property type="project" value="TreeGrafter"/>
</dbReference>
<dbReference type="Gene3D" id="3.30.200.20">
    <property type="entry name" value="Phosphorylase Kinase, domain 1"/>
    <property type="match status" value="1"/>
</dbReference>
<comment type="catalytic activity">
    <reaction evidence="12">
        <text>L-tyrosyl-[protein] + ATP = O-phospho-L-tyrosyl-[protein] + ADP + H(+)</text>
        <dbReference type="Rhea" id="RHEA:10596"/>
        <dbReference type="Rhea" id="RHEA-COMP:10136"/>
        <dbReference type="Rhea" id="RHEA-COMP:20101"/>
        <dbReference type="ChEBI" id="CHEBI:15378"/>
        <dbReference type="ChEBI" id="CHEBI:30616"/>
        <dbReference type="ChEBI" id="CHEBI:46858"/>
        <dbReference type="ChEBI" id="CHEBI:61978"/>
        <dbReference type="ChEBI" id="CHEBI:456216"/>
        <dbReference type="EC" id="2.7.10.1"/>
    </reaction>
</comment>
<evidence type="ECO:0000256" key="3">
    <source>
        <dbReference type="ARBA" id="ARBA00022692"/>
    </source>
</evidence>
<keyword evidence="15" id="KW-0479">Metal-binding</keyword>
<dbReference type="GO" id="GO:0051897">
    <property type="term" value="P:positive regulation of phosphatidylinositol 3-kinase/protein kinase B signal transduction"/>
    <property type="evidence" value="ECO:0007669"/>
    <property type="project" value="TreeGrafter"/>
</dbReference>
<evidence type="ECO:0000256" key="6">
    <source>
        <dbReference type="ARBA" id="ARBA00022741"/>
    </source>
</evidence>
<feature type="domain" description="Protein kinase" evidence="17">
    <location>
        <begin position="46"/>
        <end position="311"/>
    </location>
</feature>
<dbReference type="InterPro" id="IPR020635">
    <property type="entry name" value="Tyr_kinase_cat_dom"/>
</dbReference>
<dbReference type="FunFam" id="1.10.510.10:FF:000554">
    <property type="entry name" value="Predicted protein"/>
    <property type="match status" value="1"/>
</dbReference>
<evidence type="ECO:0000256" key="16">
    <source>
        <dbReference type="PROSITE-ProRule" id="PRU10141"/>
    </source>
</evidence>
<keyword evidence="3" id="KW-0812">Transmembrane</keyword>
<dbReference type="InterPro" id="IPR000719">
    <property type="entry name" value="Prot_kinase_dom"/>
</dbReference>
<keyword evidence="2" id="KW-0808">Transferase</keyword>
<dbReference type="GO" id="GO:0005899">
    <property type="term" value="C:insulin receptor complex"/>
    <property type="evidence" value="ECO:0007669"/>
    <property type="project" value="TreeGrafter"/>
</dbReference>
<dbReference type="GO" id="GO:0042593">
    <property type="term" value="P:glucose homeostasis"/>
    <property type="evidence" value="ECO:0007669"/>
    <property type="project" value="TreeGrafter"/>
</dbReference>
<feature type="non-terminal residue" evidence="18">
    <location>
        <position position="368"/>
    </location>
</feature>
<evidence type="ECO:0000259" key="17">
    <source>
        <dbReference type="PROSITE" id="PS50011"/>
    </source>
</evidence>
<keyword evidence="19" id="KW-1185">Reference proteome</keyword>
<name>A0AAV2PI56_MEGNR</name>
<dbReference type="InterPro" id="IPR050122">
    <property type="entry name" value="RTK"/>
</dbReference>
<dbReference type="Gene3D" id="1.10.510.10">
    <property type="entry name" value="Transferase(Phosphotransferase) domain 1"/>
    <property type="match status" value="1"/>
</dbReference>
<evidence type="ECO:0000256" key="2">
    <source>
        <dbReference type="ARBA" id="ARBA00022679"/>
    </source>
</evidence>